<accession>A0A2P5BFL6</accession>
<comment type="caution">
    <text evidence="1">The sequence shown here is derived from an EMBL/GenBank/DDBJ whole genome shotgun (WGS) entry which is preliminary data.</text>
</comment>
<protein>
    <submittedName>
        <fullName evidence="1">Uncharacterized protein</fullName>
    </submittedName>
</protein>
<reference evidence="2" key="1">
    <citation type="submission" date="2016-06" db="EMBL/GenBank/DDBJ databases">
        <title>Parallel loss of symbiosis genes in relatives of nitrogen-fixing non-legume Parasponia.</title>
        <authorList>
            <person name="Van Velzen R."/>
            <person name="Holmer R."/>
            <person name="Bu F."/>
            <person name="Rutten L."/>
            <person name="Van Zeijl A."/>
            <person name="Liu W."/>
            <person name="Santuari L."/>
            <person name="Cao Q."/>
            <person name="Sharma T."/>
            <person name="Shen D."/>
            <person name="Roswanjaya Y."/>
            <person name="Wardhani T."/>
            <person name="Kalhor M.S."/>
            <person name="Jansen J."/>
            <person name="Van den Hoogen J."/>
            <person name="Gungor B."/>
            <person name="Hartog M."/>
            <person name="Hontelez J."/>
            <person name="Verver J."/>
            <person name="Yang W.-C."/>
            <person name="Schijlen E."/>
            <person name="Repin R."/>
            <person name="Schilthuizen M."/>
            <person name="Schranz E."/>
            <person name="Heidstra R."/>
            <person name="Miyata K."/>
            <person name="Fedorova E."/>
            <person name="Kohlen W."/>
            <person name="Bisseling T."/>
            <person name="Smit S."/>
            <person name="Geurts R."/>
        </authorList>
    </citation>
    <scope>NUCLEOTIDE SEQUENCE [LARGE SCALE GENOMIC DNA]</scope>
    <source>
        <strain evidence="2">cv. WU1-14</strain>
    </source>
</reference>
<dbReference type="EMBL" id="JXTB01000292">
    <property type="protein sequence ID" value="PON47582.1"/>
    <property type="molecule type" value="Genomic_DNA"/>
</dbReference>
<dbReference type="AlphaFoldDB" id="A0A2P5BFL6"/>
<keyword evidence="2" id="KW-1185">Reference proteome</keyword>
<gene>
    <name evidence="1" type="ORF">PanWU01x14_243410</name>
</gene>
<evidence type="ECO:0000313" key="2">
    <source>
        <dbReference type="Proteomes" id="UP000237105"/>
    </source>
</evidence>
<dbReference type="Proteomes" id="UP000237105">
    <property type="component" value="Unassembled WGS sequence"/>
</dbReference>
<evidence type="ECO:0000313" key="1">
    <source>
        <dbReference type="EMBL" id="PON47582.1"/>
    </source>
</evidence>
<name>A0A2P5BFL6_PARAD</name>
<proteinExistence type="predicted"/>
<feature type="non-terminal residue" evidence="1">
    <location>
        <position position="1"/>
    </location>
</feature>
<sequence length="62" mass="7194">RTAYLQRFHKRRCVTISGSKFAHSHWFALMEDVCRIMSMANELQEKPNVGVSTRIVNKILST</sequence>
<organism evidence="1 2">
    <name type="scientific">Parasponia andersonii</name>
    <name type="common">Sponia andersonii</name>
    <dbReference type="NCBI Taxonomy" id="3476"/>
    <lineage>
        <taxon>Eukaryota</taxon>
        <taxon>Viridiplantae</taxon>
        <taxon>Streptophyta</taxon>
        <taxon>Embryophyta</taxon>
        <taxon>Tracheophyta</taxon>
        <taxon>Spermatophyta</taxon>
        <taxon>Magnoliopsida</taxon>
        <taxon>eudicotyledons</taxon>
        <taxon>Gunneridae</taxon>
        <taxon>Pentapetalae</taxon>
        <taxon>rosids</taxon>
        <taxon>fabids</taxon>
        <taxon>Rosales</taxon>
        <taxon>Cannabaceae</taxon>
        <taxon>Parasponia</taxon>
    </lineage>
</organism>